<dbReference type="GO" id="GO:0016301">
    <property type="term" value="F:kinase activity"/>
    <property type="evidence" value="ECO:0007669"/>
    <property type="project" value="InterPro"/>
</dbReference>
<dbReference type="GO" id="GO:0005524">
    <property type="term" value="F:ATP binding"/>
    <property type="evidence" value="ECO:0007669"/>
    <property type="project" value="InterPro"/>
</dbReference>
<proteinExistence type="predicted"/>
<dbReference type="InterPro" id="IPR006543">
    <property type="entry name" value="Histidinol-phos"/>
</dbReference>
<dbReference type="GO" id="GO:0046872">
    <property type="term" value="F:metal ion binding"/>
    <property type="evidence" value="ECO:0007669"/>
    <property type="project" value="UniProtKB-KW"/>
</dbReference>
<dbReference type="GO" id="GO:0004475">
    <property type="term" value="F:mannose-1-phosphate guanylyltransferase (GTP) activity"/>
    <property type="evidence" value="ECO:0007669"/>
    <property type="project" value="UniProtKB-EC"/>
</dbReference>
<dbReference type="EMBL" id="CT573071">
    <property type="protein sequence ID" value="CAJ73316.1"/>
    <property type="molecule type" value="Genomic_DNA"/>
</dbReference>
<evidence type="ECO:0000259" key="4">
    <source>
        <dbReference type="Pfam" id="PF00483"/>
    </source>
</evidence>
<dbReference type="InterPro" id="IPR029044">
    <property type="entry name" value="Nucleotide-diphossugar_trans"/>
</dbReference>
<evidence type="ECO:0000313" key="6">
    <source>
        <dbReference type="EMBL" id="CAJ73316.1"/>
    </source>
</evidence>
<evidence type="ECO:0000256" key="1">
    <source>
        <dbReference type="ARBA" id="ARBA00022490"/>
    </source>
</evidence>
<dbReference type="Pfam" id="PF00485">
    <property type="entry name" value="PRK"/>
    <property type="match status" value="1"/>
</dbReference>
<dbReference type="InterPro" id="IPR005835">
    <property type="entry name" value="NTP_transferase_dom"/>
</dbReference>
<accession>Q1Q6W7</accession>
<dbReference type="NCBIfam" id="TIGR01662">
    <property type="entry name" value="HAD-SF-IIIA"/>
    <property type="match status" value="1"/>
</dbReference>
<dbReference type="SUPFAM" id="SSF56784">
    <property type="entry name" value="HAD-like"/>
    <property type="match status" value="1"/>
</dbReference>
<dbReference type="InterPro" id="IPR050486">
    <property type="entry name" value="Mannose-1P_guanyltransferase"/>
</dbReference>
<protein>
    <submittedName>
        <fullName evidence="7">Putative mannose-1-phosphate guanylyltransferase</fullName>
        <ecNumber evidence="7">2.7.7.13</ecNumber>
    </submittedName>
</protein>
<dbReference type="SUPFAM" id="SSF52540">
    <property type="entry name" value="P-loop containing nucleoside triphosphate hydrolases"/>
    <property type="match status" value="1"/>
</dbReference>
<keyword evidence="3" id="KW-0378">Hydrolase</keyword>
<reference evidence="6" key="1">
    <citation type="journal article" date="2006" name="Nature">
        <title>Deciphering the evolution and metabolism of an anammox bacterium from a community genome.</title>
        <authorList>
            <person name="Strous M."/>
            <person name="Pelletier E."/>
            <person name="Mangenot S."/>
            <person name="Rattei T."/>
            <person name="Lehner A."/>
            <person name="Taylor M.W."/>
            <person name="Horn M."/>
            <person name="Daims H."/>
            <person name="Bartol-Mavel D."/>
            <person name="Wincker P."/>
            <person name="Barbe V."/>
            <person name="Fonknechten N."/>
            <person name="Vallenet D."/>
            <person name="Segurens B."/>
            <person name="Schenowitz-Truong C."/>
            <person name="Medigue C."/>
            <person name="Collingro A."/>
            <person name="Snel B."/>
            <person name="Dutilh B.E."/>
            <person name="OpDenCamp H.J.M."/>
            <person name="vanDerDrift C."/>
            <person name="Cirpus I."/>
            <person name="vanDePas-Schoonen K.T."/>
            <person name="Harhangi H.R."/>
            <person name="vanNiftrik L."/>
            <person name="Schmid M."/>
            <person name="Keltjens J."/>
            <person name="vanDeVossenberg J."/>
            <person name="Kartal B."/>
            <person name="Meier H."/>
            <person name="Frishman D."/>
            <person name="Huynen M.A."/>
            <person name="Mewes H."/>
            <person name="Weissenbach J."/>
            <person name="Jetten M.S.M."/>
            <person name="Wagner M."/>
            <person name="LePaslier D."/>
        </authorList>
    </citation>
    <scope>NUCLEOTIDE SEQUENCE</scope>
</reference>
<dbReference type="EC" id="2.7.7.13" evidence="7"/>
<dbReference type="EMBL" id="CP049055">
    <property type="protein sequence ID" value="QII12875.1"/>
    <property type="molecule type" value="Genomic_DNA"/>
</dbReference>
<evidence type="ECO:0000256" key="2">
    <source>
        <dbReference type="ARBA" id="ARBA00022723"/>
    </source>
</evidence>
<dbReference type="RefSeq" id="WP_164995242.1">
    <property type="nucleotide sequence ID" value="NZ_CP049055.1"/>
</dbReference>
<dbReference type="InterPro" id="IPR006083">
    <property type="entry name" value="PRK/URK"/>
</dbReference>
<feature type="domain" description="Nucleotidyl transferase" evidence="4">
    <location>
        <begin position="2"/>
        <end position="232"/>
    </location>
</feature>
<dbReference type="InterPro" id="IPR027417">
    <property type="entry name" value="P-loop_NTPase"/>
</dbReference>
<dbReference type="Gene3D" id="3.90.550.10">
    <property type="entry name" value="Spore Coat Polysaccharide Biosynthesis Protein SpsA, Chain A"/>
    <property type="match status" value="1"/>
</dbReference>
<dbReference type="SUPFAM" id="SSF53448">
    <property type="entry name" value="Nucleotide-diphospho-sugar transferases"/>
    <property type="match status" value="1"/>
</dbReference>
<dbReference type="GO" id="GO:0016791">
    <property type="term" value="F:phosphatase activity"/>
    <property type="evidence" value="ECO:0007669"/>
    <property type="project" value="InterPro"/>
</dbReference>
<evidence type="ECO:0000256" key="3">
    <source>
        <dbReference type="ARBA" id="ARBA00022801"/>
    </source>
</evidence>
<dbReference type="PANTHER" id="PTHR22572">
    <property type="entry name" value="SUGAR-1-PHOSPHATE GUANYL TRANSFERASE"/>
    <property type="match status" value="1"/>
</dbReference>
<reference evidence="6" key="2">
    <citation type="submission" date="2006-01" db="EMBL/GenBank/DDBJ databases">
        <authorList>
            <person name="Genoscope"/>
        </authorList>
    </citation>
    <scope>NUCLEOTIDE SEQUENCE</scope>
</reference>
<organism evidence="6">
    <name type="scientific">Kuenenia stuttgartiensis</name>
    <dbReference type="NCBI Taxonomy" id="174633"/>
    <lineage>
        <taxon>Bacteria</taxon>
        <taxon>Pseudomonadati</taxon>
        <taxon>Planctomycetota</taxon>
        <taxon>Candidatus Brocadiia</taxon>
        <taxon>Candidatus Brocadiales</taxon>
        <taxon>Candidatus Brocadiaceae</taxon>
        <taxon>Candidatus Kuenenia</taxon>
    </lineage>
</organism>
<feature type="domain" description="Phosphoribulokinase/uridine kinase" evidence="5">
    <location>
        <begin position="455"/>
        <end position="629"/>
    </location>
</feature>
<dbReference type="InterPro" id="IPR036412">
    <property type="entry name" value="HAD-like_sf"/>
</dbReference>
<dbReference type="CDD" id="cd07503">
    <property type="entry name" value="HAD_HisB-N"/>
    <property type="match status" value="1"/>
</dbReference>
<gene>
    <name evidence="7" type="ORF">KsCSTR_34960</name>
    <name evidence="6" type="ORF">kuste2568</name>
</gene>
<dbReference type="Gene3D" id="3.40.50.1000">
    <property type="entry name" value="HAD superfamily/HAD-like"/>
    <property type="match status" value="1"/>
</dbReference>
<evidence type="ECO:0000313" key="7">
    <source>
        <dbReference type="EMBL" id="QII12875.1"/>
    </source>
</evidence>
<dbReference type="Gene3D" id="3.40.50.300">
    <property type="entry name" value="P-loop containing nucleotide triphosphate hydrolases"/>
    <property type="match status" value="1"/>
</dbReference>
<keyword evidence="1" id="KW-0963">Cytoplasm</keyword>
<dbReference type="AlphaFoldDB" id="Q1Q6W7"/>
<keyword evidence="7" id="KW-0548">Nucleotidyltransferase</keyword>
<dbReference type="NCBIfam" id="TIGR01656">
    <property type="entry name" value="Histidinol-ppas"/>
    <property type="match status" value="1"/>
</dbReference>
<keyword evidence="7" id="KW-0808">Transferase</keyword>
<reference evidence="7 8" key="3">
    <citation type="submission" date="2020-02" db="EMBL/GenBank/DDBJ databases">
        <title>Newly sequenced genome of strain CSTR1 showed variability in Candidatus Kuenenia stuttgartiensis genomes.</title>
        <authorList>
            <person name="Ding C."/>
            <person name="Adrian L."/>
        </authorList>
    </citation>
    <scope>NUCLEOTIDE SEQUENCE [LARGE SCALE GENOMIC DNA]</scope>
    <source>
        <strain evidence="7 8">CSTR1</strain>
    </source>
</reference>
<evidence type="ECO:0000259" key="5">
    <source>
        <dbReference type="Pfam" id="PF00485"/>
    </source>
</evidence>
<dbReference type="InterPro" id="IPR006549">
    <property type="entry name" value="HAD-SF_hydro_IIIA"/>
</dbReference>
<dbReference type="Pfam" id="PF00483">
    <property type="entry name" value="NTP_transferase"/>
    <property type="match status" value="1"/>
</dbReference>
<sequence>MKVVILAGGKGTRMGSLSQNIPKPMINIANKPILQYQIEIAKRFNLTDIILLTGYKGEVVEDYFGNGENWGVNISCYRETIPLGTAGAVKEVEDYLHDDFLVFYGDVIMDIDLKSVIRYHMKRKPIATLVVHPNDHPYDSDLIEVNNEGKVITFHSKPHKQDIFIRNLVNAALYILSPRIMNFLPKGTYSDFGKDIFPKLVNDGEIIYAYNTPEYIKDIGTLERLEEVERDIVSGKLYRLNKKNKRKAIFLDRDGVLNYEIDLLRTPEELELLPDVPNAIKKINTSEYLSVVVTNQPVVAKGLASEKDIYQIHSKLDTVLGRNRAFLDRIYYCPHHPEKGFHGERIEYKIHCDCRKPNTGMINQAVYDLNIDLDESFIIGDRTVDILTGINAGLKTILVRTGYAGDDGVFQCEPDFIFSNLKESTEFIIDCYDALVNKAKDILSGISINNKRNIIILIAGLSRSGKSTFSKIISTILNKKGIHNTHLNLDNWLVGIQERKDWMAVSERYKYNEIVKDIATLLEGKEIKVNKYNVKTRNIDEHQKSIILKEGEALIIDGVVGLDIEFLRKIADIKIYVEINETMRRKRFFDFYMFKGLTEEEIKKLYVKRQDDEIPIVIQTKNYADYIIPMEK</sequence>
<name>Q1Q6W7_KUEST</name>
<dbReference type="Pfam" id="PF13242">
    <property type="entry name" value="Hydrolase_like"/>
    <property type="match status" value="1"/>
</dbReference>
<dbReference type="CDD" id="cd04181">
    <property type="entry name" value="NTP_transferase"/>
    <property type="match status" value="1"/>
</dbReference>
<dbReference type="InterPro" id="IPR023214">
    <property type="entry name" value="HAD_sf"/>
</dbReference>
<evidence type="ECO:0000313" key="8">
    <source>
        <dbReference type="Proteomes" id="UP000501926"/>
    </source>
</evidence>
<keyword evidence="2" id="KW-0479">Metal-binding</keyword>
<dbReference type="Proteomes" id="UP000501926">
    <property type="component" value="Chromosome"/>
</dbReference>